<dbReference type="Proteomes" id="UP001159428">
    <property type="component" value="Unassembled WGS sequence"/>
</dbReference>
<organism evidence="2 3">
    <name type="scientific">Pocillopora meandrina</name>
    <dbReference type="NCBI Taxonomy" id="46732"/>
    <lineage>
        <taxon>Eukaryota</taxon>
        <taxon>Metazoa</taxon>
        <taxon>Cnidaria</taxon>
        <taxon>Anthozoa</taxon>
        <taxon>Hexacorallia</taxon>
        <taxon>Scleractinia</taxon>
        <taxon>Astrocoeniina</taxon>
        <taxon>Pocilloporidae</taxon>
        <taxon>Pocillopora</taxon>
    </lineage>
</organism>
<keyword evidence="3" id="KW-1185">Reference proteome</keyword>
<feature type="compositionally biased region" description="Basic and acidic residues" evidence="1">
    <location>
        <begin position="210"/>
        <end position="222"/>
    </location>
</feature>
<feature type="region of interest" description="Disordered" evidence="1">
    <location>
        <begin position="364"/>
        <end position="383"/>
    </location>
</feature>
<proteinExistence type="predicted"/>
<protein>
    <recommendedName>
        <fullName evidence="4">Myb/SANT-like domain-containing protein</fullName>
    </recommendedName>
</protein>
<evidence type="ECO:0000313" key="3">
    <source>
        <dbReference type="Proteomes" id="UP001159428"/>
    </source>
</evidence>
<sequence length="383" mass="43110">MASWRKNLPVLPESLREEESDRDNSSANVSQTFLKRYSPASFDSYSPDNDKETDSNESDTGVSDQSEVCSSRKKKRKGRRSVWEERHINDLVDVICSSEYYKKKLIFTNTKNSKNAEIYANVLKDLGQRYEDGSFPFSVDQLRNKFKKCISECKKIALTVKTSMGVKRVQDEKQLGAWFNQLFPLVQTRDSCNPDMAVESSSSLQLSDGEPVKRASDNRTPTDEQSSDGLDQGDDSDKKQFVPLRKGRRKKVKSQNSSSALSTAVELFEKVVSNDPTTQLMHFFKEENQRAREHELKLMELFMSQRQPAVSYSAGSSSIIFPGRSPSPFAGSSHCAGSSSMISPERSPSSFAYTAQDLLYKEPRQCQFSESEGTTSPPIPKLL</sequence>
<dbReference type="EMBL" id="CALNXJ010000007">
    <property type="protein sequence ID" value="CAH3044735.1"/>
    <property type="molecule type" value="Genomic_DNA"/>
</dbReference>
<evidence type="ECO:0008006" key="4">
    <source>
        <dbReference type="Google" id="ProtNLM"/>
    </source>
</evidence>
<evidence type="ECO:0000256" key="1">
    <source>
        <dbReference type="SAM" id="MobiDB-lite"/>
    </source>
</evidence>
<feature type="region of interest" description="Disordered" evidence="1">
    <location>
        <begin position="194"/>
        <end position="257"/>
    </location>
</feature>
<gene>
    <name evidence="2" type="ORF">PMEA_00031360</name>
</gene>
<evidence type="ECO:0000313" key="2">
    <source>
        <dbReference type="EMBL" id="CAH3044735.1"/>
    </source>
</evidence>
<feature type="compositionally biased region" description="Polar residues" evidence="1">
    <location>
        <begin position="366"/>
        <end position="376"/>
    </location>
</feature>
<feature type="compositionally biased region" description="Basic and acidic residues" evidence="1">
    <location>
        <begin position="14"/>
        <end position="24"/>
    </location>
</feature>
<comment type="caution">
    <text evidence="2">The sequence shown here is derived from an EMBL/GenBank/DDBJ whole genome shotgun (WGS) entry which is preliminary data.</text>
</comment>
<feature type="compositionally biased region" description="Polar residues" evidence="1">
    <location>
        <begin position="58"/>
        <end position="69"/>
    </location>
</feature>
<dbReference type="AlphaFoldDB" id="A0AAU9W3A4"/>
<reference evidence="2 3" key="1">
    <citation type="submission" date="2022-05" db="EMBL/GenBank/DDBJ databases">
        <authorList>
            <consortium name="Genoscope - CEA"/>
            <person name="William W."/>
        </authorList>
    </citation>
    <scope>NUCLEOTIDE SEQUENCE [LARGE SCALE GENOMIC DNA]</scope>
</reference>
<feature type="region of interest" description="Disordered" evidence="1">
    <location>
        <begin position="1"/>
        <end position="73"/>
    </location>
</feature>
<name>A0AAU9W3A4_9CNID</name>
<accession>A0AAU9W3A4</accession>